<gene>
    <name evidence="2" type="ORF">A3D78_04055</name>
</gene>
<organism evidence="2 3">
    <name type="scientific">Candidatus Gottesmanbacteria bacterium RIFCSPHIGHO2_02_FULL_39_14</name>
    <dbReference type="NCBI Taxonomy" id="1798383"/>
    <lineage>
        <taxon>Bacteria</taxon>
        <taxon>Candidatus Gottesmaniibacteriota</taxon>
    </lineage>
</organism>
<dbReference type="Proteomes" id="UP000176253">
    <property type="component" value="Unassembled WGS sequence"/>
</dbReference>
<feature type="transmembrane region" description="Helical" evidence="1">
    <location>
        <begin position="107"/>
        <end position="131"/>
    </location>
</feature>
<keyword evidence="1" id="KW-0472">Membrane</keyword>
<accession>A0A1F5ZY09</accession>
<evidence type="ECO:0000256" key="1">
    <source>
        <dbReference type="SAM" id="Phobius"/>
    </source>
</evidence>
<protein>
    <submittedName>
        <fullName evidence="2">Uncharacterized protein</fullName>
    </submittedName>
</protein>
<dbReference type="STRING" id="1798383.A3D78_04055"/>
<reference evidence="2 3" key="1">
    <citation type="journal article" date="2016" name="Nat. Commun.">
        <title>Thousands of microbial genomes shed light on interconnected biogeochemical processes in an aquifer system.</title>
        <authorList>
            <person name="Anantharaman K."/>
            <person name="Brown C.T."/>
            <person name="Hug L.A."/>
            <person name="Sharon I."/>
            <person name="Castelle C.J."/>
            <person name="Probst A.J."/>
            <person name="Thomas B.C."/>
            <person name="Singh A."/>
            <person name="Wilkins M.J."/>
            <person name="Karaoz U."/>
            <person name="Brodie E.L."/>
            <person name="Williams K.H."/>
            <person name="Hubbard S.S."/>
            <person name="Banfield J.F."/>
        </authorList>
    </citation>
    <scope>NUCLEOTIDE SEQUENCE [LARGE SCALE GENOMIC DNA]</scope>
</reference>
<name>A0A1F5ZY09_9BACT</name>
<feature type="transmembrane region" description="Helical" evidence="1">
    <location>
        <begin position="31"/>
        <end position="49"/>
    </location>
</feature>
<keyword evidence="1" id="KW-0812">Transmembrane</keyword>
<feature type="transmembrane region" description="Helical" evidence="1">
    <location>
        <begin position="55"/>
        <end position="74"/>
    </location>
</feature>
<keyword evidence="1" id="KW-1133">Transmembrane helix</keyword>
<evidence type="ECO:0000313" key="2">
    <source>
        <dbReference type="EMBL" id="OGG17359.1"/>
    </source>
</evidence>
<sequence length="355" mass="40396">MTENDKPKLDTAQRAKRILQSKRRQKERTELPWNLIIQMFLHLLIWMIAATSWVLTESTLPFILAAIASLVLLFRRKLAKGLTRVRTVSLPRPRAPRLPFRISKIDWVLWPIALTVWALTAENAVLVWAVILRVGWWILKNGGKITLQKAWEERVPDAVRESIASSSNTGCVIFLVKILGMLIVAIAALFIHPILSIAVVIMGILWLRKPTPPKIEEDGTLVFPTPFLFALIHPMAFFQPQNEIGPEGVRVGFFRFGLDRRKNFPPEAISTIDVTDSLPGWLFGGIWIEIQYKPLETAKKVEPQVFITTRWDSPEKIEKQLRGVYKKPKAKETIEMHVHLDQQGNVSAEGEKKGG</sequence>
<feature type="transmembrane region" description="Helical" evidence="1">
    <location>
        <begin position="178"/>
        <end position="207"/>
    </location>
</feature>
<dbReference type="AlphaFoldDB" id="A0A1F5ZY09"/>
<comment type="caution">
    <text evidence="2">The sequence shown here is derived from an EMBL/GenBank/DDBJ whole genome shotgun (WGS) entry which is preliminary data.</text>
</comment>
<dbReference type="EMBL" id="MFJM01000037">
    <property type="protein sequence ID" value="OGG17359.1"/>
    <property type="molecule type" value="Genomic_DNA"/>
</dbReference>
<evidence type="ECO:0000313" key="3">
    <source>
        <dbReference type="Proteomes" id="UP000176253"/>
    </source>
</evidence>
<proteinExistence type="predicted"/>